<sequence length="502" mass="54707">MLAAREAYREKMLVALSSVGAAVGLTALKLVAGLLSGSLGILAEAAHSGLDLAAALMTFLAVRVADRPADATHNYGHAKIENLSALFEAILLLATALWIIYEALRRLILGEGQVEASILALLVMTISIAVDITRSRALLRVARRLGSQALEADALHFSTDIWSSAIVIAGLLVLRLAEIWHLPSWVKQADAIAALGVSLIVIYVALRLTRETVDALLDRAPEKLLQHLEAAIRQVEGVRELRRIRVRRAGNKIFADVVVAAPRSFTFEETHALSERVEQAAIAGVHAHAPQAEADVVVHLEPVASAEETVREQIHYLAQQQGIRAHDIRVREVGGKLEADFDIEVEADMDLASAHAAATRLEEAVLRGNAQLQRVTTHLEAPTATIERRQDVTSDYPEMVQHIRQLADGVAGPGSAHDIHLYRSCRAEEWAAGTEPCKERRQGERLAGANGREDELDLVLHITCAPEIPLSQAHLKAEEVQRALRQEYPRLGSVAIHTEPPE</sequence>
<dbReference type="InterPro" id="IPR002524">
    <property type="entry name" value="Cation_efflux"/>
</dbReference>
<dbReference type="AlphaFoldDB" id="A0A328VJU9"/>
<dbReference type="Proteomes" id="UP000248706">
    <property type="component" value="Unassembled WGS sequence"/>
</dbReference>
<dbReference type="OrthoDB" id="9806522at2"/>
<evidence type="ECO:0000256" key="7">
    <source>
        <dbReference type="SAM" id="Phobius"/>
    </source>
</evidence>
<feature type="transmembrane region" description="Helical" evidence="7">
    <location>
        <begin position="154"/>
        <end position="177"/>
    </location>
</feature>
<dbReference type="SUPFAM" id="SSF161111">
    <property type="entry name" value="Cation efflux protein transmembrane domain-like"/>
    <property type="match status" value="1"/>
</dbReference>
<dbReference type="InterPro" id="IPR027469">
    <property type="entry name" value="Cation_efflux_TMD_sf"/>
</dbReference>
<evidence type="ECO:0000256" key="2">
    <source>
        <dbReference type="ARBA" id="ARBA00008114"/>
    </source>
</evidence>
<evidence type="ECO:0000256" key="3">
    <source>
        <dbReference type="ARBA" id="ARBA00022448"/>
    </source>
</evidence>
<gene>
    <name evidence="10" type="ORF">A4R35_03250</name>
</gene>
<keyword evidence="3" id="KW-0813">Transport</keyword>
<keyword evidence="11" id="KW-1185">Reference proteome</keyword>
<evidence type="ECO:0000259" key="8">
    <source>
        <dbReference type="Pfam" id="PF01545"/>
    </source>
</evidence>
<feature type="domain" description="Cation efflux protein cytoplasmic" evidence="9">
    <location>
        <begin position="459"/>
        <end position="500"/>
    </location>
</feature>
<dbReference type="EMBL" id="MCIF01000002">
    <property type="protein sequence ID" value="RAQ94535.1"/>
    <property type="molecule type" value="Genomic_DNA"/>
</dbReference>
<dbReference type="InterPro" id="IPR050291">
    <property type="entry name" value="CDF_Transporter"/>
</dbReference>
<evidence type="ECO:0000313" key="10">
    <source>
        <dbReference type="EMBL" id="RAQ94535.1"/>
    </source>
</evidence>
<keyword evidence="5 7" id="KW-1133">Transmembrane helix</keyword>
<dbReference type="GO" id="GO:0016020">
    <property type="term" value="C:membrane"/>
    <property type="evidence" value="ECO:0007669"/>
    <property type="project" value="UniProtKB-SubCell"/>
</dbReference>
<proteinExistence type="inferred from homology"/>
<dbReference type="InterPro" id="IPR058533">
    <property type="entry name" value="Cation_efflux_TM"/>
</dbReference>
<feature type="transmembrane region" description="Helical" evidence="7">
    <location>
        <begin position="189"/>
        <end position="206"/>
    </location>
</feature>
<feature type="domain" description="Cation efflux protein cytoplasmic" evidence="9">
    <location>
        <begin position="317"/>
        <end position="380"/>
    </location>
</feature>
<comment type="similarity">
    <text evidence="2">Belongs to the cation diffusion facilitator (CDF) transporter (TC 2.A.4) family.</text>
</comment>
<feature type="domain" description="Cation efflux protein transmembrane" evidence="8">
    <location>
        <begin position="18"/>
        <end position="217"/>
    </location>
</feature>
<dbReference type="SUPFAM" id="SSF160240">
    <property type="entry name" value="Cation efflux protein cytoplasmic domain-like"/>
    <property type="match status" value="3"/>
</dbReference>
<reference evidence="10 11" key="1">
    <citation type="submission" date="2016-08" db="EMBL/GenBank/DDBJ databases">
        <title>Analysis of Carbohydrate Active Enzymes in Thermogemmatispora T81 Reveals Carbohydrate Degradation Ability.</title>
        <authorList>
            <person name="Tomazini A."/>
            <person name="Lal S."/>
            <person name="Stott M."/>
            <person name="Henrissat B."/>
            <person name="Polikarpov I."/>
            <person name="Sparling R."/>
            <person name="Levin D.B."/>
        </authorList>
    </citation>
    <scope>NUCLEOTIDE SEQUENCE [LARGE SCALE GENOMIC DNA]</scope>
    <source>
        <strain evidence="10 11">T81</strain>
    </source>
</reference>
<organism evidence="10 11">
    <name type="scientific">Thermogemmatispora tikiterensis</name>
    <dbReference type="NCBI Taxonomy" id="1825093"/>
    <lineage>
        <taxon>Bacteria</taxon>
        <taxon>Bacillati</taxon>
        <taxon>Chloroflexota</taxon>
        <taxon>Ktedonobacteria</taxon>
        <taxon>Thermogemmatisporales</taxon>
        <taxon>Thermogemmatisporaceae</taxon>
        <taxon>Thermogemmatispora</taxon>
    </lineage>
</organism>
<evidence type="ECO:0000256" key="4">
    <source>
        <dbReference type="ARBA" id="ARBA00022692"/>
    </source>
</evidence>
<evidence type="ECO:0000313" key="11">
    <source>
        <dbReference type="Proteomes" id="UP000248706"/>
    </source>
</evidence>
<dbReference type="PANTHER" id="PTHR43840:SF15">
    <property type="entry name" value="MITOCHONDRIAL METAL TRANSPORTER 1-RELATED"/>
    <property type="match status" value="1"/>
</dbReference>
<dbReference type="RefSeq" id="WP_112426519.1">
    <property type="nucleotide sequence ID" value="NZ_MCIF01000002.1"/>
</dbReference>
<dbReference type="PANTHER" id="PTHR43840">
    <property type="entry name" value="MITOCHONDRIAL METAL TRANSPORTER 1-RELATED"/>
    <property type="match status" value="1"/>
</dbReference>
<dbReference type="InterPro" id="IPR027470">
    <property type="entry name" value="Cation_efflux_CTD"/>
</dbReference>
<dbReference type="InterPro" id="IPR036837">
    <property type="entry name" value="Cation_efflux_CTD_sf"/>
</dbReference>
<keyword evidence="4 7" id="KW-0812">Transmembrane</keyword>
<dbReference type="Pfam" id="PF01545">
    <property type="entry name" value="Cation_efflux"/>
    <property type="match status" value="1"/>
</dbReference>
<comment type="subcellular location">
    <subcellularLocation>
        <location evidence="1">Membrane</location>
        <topology evidence="1">Multi-pass membrane protein</topology>
    </subcellularLocation>
</comment>
<comment type="caution">
    <text evidence="10">The sequence shown here is derived from an EMBL/GenBank/DDBJ whole genome shotgun (WGS) entry which is preliminary data.</text>
</comment>
<feature type="transmembrane region" description="Helical" evidence="7">
    <location>
        <begin position="41"/>
        <end position="62"/>
    </location>
</feature>
<dbReference type="GO" id="GO:0008324">
    <property type="term" value="F:monoatomic cation transmembrane transporter activity"/>
    <property type="evidence" value="ECO:0007669"/>
    <property type="project" value="InterPro"/>
</dbReference>
<feature type="transmembrane region" description="Helical" evidence="7">
    <location>
        <begin position="113"/>
        <end position="133"/>
    </location>
</feature>
<accession>A0A328VJU9</accession>
<feature type="transmembrane region" description="Helical" evidence="7">
    <location>
        <begin position="12"/>
        <end position="35"/>
    </location>
</feature>
<evidence type="ECO:0000256" key="1">
    <source>
        <dbReference type="ARBA" id="ARBA00004141"/>
    </source>
</evidence>
<protein>
    <recommendedName>
        <fullName evidence="12">Cation transporter</fullName>
    </recommendedName>
</protein>
<evidence type="ECO:0000256" key="6">
    <source>
        <dbReference type="ARBA" id="ARBA00023136"/>
    </source>
</evidence>
<dbReference type="NCBIfam" id="TIGR01297">
    <property type="entry name" value="CDF"/>
    <property type="match status" value="1"/>
</dbReference>
<name>A0A328VJU9_9CHLR</name>
<keyword evidence="6 7" id="KW-0472">Membrane</keyword>
<evidence type="ECO:0000259" key="9">
    <source>
        <dbReference type="Pfam" id="PF16916"/>
    </source>
</evidence>
<evidence type="ECO:0008006" key="12">
    <source>
        <dbReference type="Google" id="ProtNLM"/>
    </source>
</evidence>
<dbReference type="Gene3D" id="3.30.70.1350">
    <property type="entry name" value="Cation efflux protein, cytoplasmic domain"/>
    <property type="match status" value="3"/>
</dbReference>
<dbReference type="Gene3D" id="1.20.1510.10">
    <property type="entry name" value="Cation efflux protein transmembrane domain"/>
    <property type="match status" value="1"/>
</dbReference>
<dbReference type="Pfam" id="PF16916">
    <property type="entry name" value="ZT_dimer"/>
    <property type="match status" value="3"/>
</dbReference>
<feature type="transmembrane region" description="Helical" evidence="7">
    <location>
        <begin position="83"/>
        <end position="101"/>
    </location>
</feature>
<evidence type="ECO:0000256" key="5">
    <source>
        <dbReference type="ARBA" id="ARBA00022989"/>
    </source>
</evidence>
<feature type="domain" description="Cation efflux protein cytoplasmic" evidence="9">
    <location>
        <begin position="221"/>
        <end position="302"/>
    </location>
</feature>